<dbReference type="AlphaFoldDB" id="A0A8K1FM27"/>
<dbReference type="SUPFAM" id="SSF53067">
    <property type="entry name" value="Actin-like ATPase domain"/>
    <property type="match status" value="1"/>
</dbReference>
<accession>A0A8K1FM27</accession>
<sequence length="487" mass="51861">MTGYLLGVDVGTTAVKCALVESSTRDVVATTNVSTKSGVDCGAGRAEQAVEAILMATKEAIDGLPRDILGKISSIGICGQMHGIVWWKAAEVGRAASLLMEGSSTSEAAAPWSRLITWEDQRCSRTFLDEVDAKIKAAISTEGSSLLSSGYGLASYAHMLSMSPERLEGFDSCGTIHDLLAFLLCGYTSATDATMDTTNAFSWGGFDIDKKTWNATAVKALGISVELLPAVKTPGTIVGRIPETSIFKLPSDAPVYVPMGDHPCSVVSAIVQQDSDTSDGVTLVNIGTSAQLAMLLPAGGHDNTQSSTRGFEFRPFVNEHQLLGVAAALSGGNMFAWLVERCQEWMQELTGDASISQSLVYERLIARGLDKRDTTLVFRPTLNGERSNSQQTGFIDLLLLHNGSLGDLSAALSKGLIQNLVEMAPEHLQEQLRTSRMIGTGNALLRNKLLQHFLQQQLDDPLLLALQDAADAAVGAALVPVFLNLGK</sequence>
<evidence type="ECO:0000259" key="4">
    <source>
        <dbReference type="Pfam" id="PF00370"/>
    </source>
</evidence>
<dbReference type="PANTHER" id="PTHR10196">
    <property type="entry name" value="SUGAR KINASE"/>
    <property type="match status" value="1"/>
</dbReference>
<gene>
    <name evidence="5" type="ORF">Poli38472_001051</name>
</gene>
<dbReference type="Proteomes" id="UP000794436">
    <property type="component" value="Unassembled WGS sequence"/>
</dbReference>
<reference evidence="5" key="1">
    <citation type="submission" date="2019-03" db="EMBL/GenBank/DDBJ databases">
        <title>Long read genome sequence of the mycoparasitic Pythium oligandrum ATCC 38472 isolated from sugarbeet rhizosphere.</title>
        <authorList>
            <person name="Gaulin E."/>
        </authorList>
    </citation>
    <scope>NUCLEOTIDE SEQUENCE</scope>
    <source>
        <strain evidence="5">ATCC 38472_TT</strain>
    </source>
</reference>
<keyword evidence="3" id="KW-0418">Kinase</keyword>
<organism evidence="5 6">
    <name type="scientific">Pythium oligandrum</name>
    <name type="common">Mycoparasitic fungus</name>
    <dbReference type="NCBI Taxonomy" id="41045"/>
    <lineage>
        <taxon>Eukaryota</taxon>
        <taxon>Sar</taxon>
        <taxon>Stramenopiles</taxon>
        <taxon>Oomycota</taxon>
        <taxon>Peronosporomycetes</taxon>
        <taxon>Pythiales</taxon>
        <taxon>Pythiaceae</taxon>
        <taxon>Pythium</taxon>
    </lineage>
</organism>
<name>A0A8K1FM27_PYTOL</name>
<dbReference type="FunFam" id="3.30.420.40:FF:000111">
    <property type="entry name" value="Sedoheptulokinase"/>
    <property type="match status" value="1"/>
</dbReference>
<evidence type="ECO:0000256" key="3">
    <source>
        <dbReference type="ARBA" id="ARBA00022777"/>
    </source>
</evidence>
<dbReference type="PANTHER" id="PTHR10196:SF67">
    <property type="entry name" value="SEDOHEPTULOKINASE"/>
    <property type="match status" value="1"/>
</dbReference>
<dbReference type="InterPro" id="IPR018484">
    <property type="entry name" value="FGGY_N"/>
</dbReference>
<evidence type="ECO:0000256" key="1">
    <source>
        <dbReference type="ARBA" id="ARBA00009156"/>
    </source>
</evidence>
<dbReference type="GO" id="GO:0050277">
    <property type="term" value="F:sedoheptulokinase activity"/>
    <property type="evidence" value="ECO:0007669"/>
    <property type="project" value="TreeGrafter"/>
</dbReference>
<dbReference type="OrthoDB" id="10264182at2759"/>
<feature type="domain" description="Carbohydrate kinase FGGY N-terminal" evidence="4">
    <location>
        <begin position="111"/>
        <end position="261"/>
    </location>
</feature>
<protein>
    <recommendedName>
        <fullName evidence="4">Carbohydrate kinase FGGY N-terminal domain-containing protein</fullName>
    </recommendedName>
</protein>
<dbReference type="EMBL" id="SPLM01000001">
    <property type="protein sequence ID" value="TMW68895.1"/>
    <property type="molecule type" value="Genomic_DNA"/>
</dbReference>
<evidence type="ECO:0000256" key="2">
    <source>
        <dbReference type="ARBA" id="ARBA00022679"/>
    </source>
</evidence>
<comment type="similarity">
    <text evidence="1">Belongs to the FGGY kinase family.</text>
</comment>
<keyword evidence="6" id="KW-1185">Reference proteome</keyword>
<keyword evidence="2" id="KW-0808">Transferase</keyword>
<proteinExistence type="inferred from homology"/>
<dbReference type="GO" id="GO:0006071">
    <property type="term" value="P:glycerol metabolic process"/>
    <property type="evidence" value="ECO:0007669"/>
    <property type="project" value="TreeGrafter"/>
</dbReference>
<dbReference type="InterPro" id="IPR043129">
    <property type="entry name" value="ATPase_NBD"/>
</dbReference>
<feature type="domain" description="Carbohydrate kinase FGGY N-terminal" evidence="4">
    <location>
        <begin position="4"/>
        <end position="88"/>
    </location>
</feature>
<evidence type="ECO:0000313" key="6">
    <source>
        <dbReference type="Proteomes" id="UP000794436"/>
    </source>
</evidence>
<comment type="caution">
    <text evidence="5">The sequence shown here is derived from an EMBL/GenBank/DDBJ whole genome shotgun (WGS) entry which is preliminary data.</text>
</comment>
<dbReference type="Gene3D" id="3.30.420.40">
    <property type="match status" value="2"/>
</dbReference>
<evidence type="ECO:0000313" key="5">
    <source>
        <dbReference type="EMBL" id="TMW68895.1"/>
    </source>
</evidence>
<dbReference type="Pfam" id="PF00370">
    <property type="entry name" value="FGGY_N"/>
    <property type="match status" value="2"/>
</dbReference>
<dbReference type="CDD" id="cd07777">
    <property type="entry name" value="ASKHA_NBD_FGGY_SHK"/>
    <property type="match status" value="1"/>
</dbReference>
<dbReference type="GO" id="GO:0005829">
    <property type="term" value="C:cytosol"/>
    <property type="evidence" value="ECO:0007669"/>
    <property type="project" value="TreeGrafter"/>
</dbReference>